<dbReference type="CDD" id="cd01309">
    <property type="entry name" value="Met_dep_hydrolase_C"/>
    <property type="match status" value="1"/>
</dbReference>
<dbReference type="OrthoDB" id="9766983at2"/>
<sequence>MKVRWRLASTALAALGTLSVTAAADQTTPVRGLHDNSPSLVALQNATIVTEPGQQLTNATLVMENGKITAVNRNNRAPEGARVIDATGYTLYPGFIDPYSNYGVPGPKERERWDRSQRPEYNNKREGGNASNDAIHAQVRWVEHLANQQDKAKDYVEQGFTSVQTARMDGIFQGQASTVSLADRIPNNLVYRETSRQFASFDKGSSMQQYPNSLMGSIALIRQTLSDAAWYKDASGLQTLHGEAIEYNAALQALTHLDQQGVIFQAQDELDITRIAQVFGEFEIPVTYVGSGFEYARAGDIAAAGGDLILPLNFPAAPEVSEQHAELDVSIADLRHWERAPGNPAALAQAGIDFAFTLNGMESNDDFWSNIRKAIDHGLEPERALAALTTTAARIAGVEDKAGKIATGYQADIVVSRGDIFSDGEIVSVWLQGQETSLKPMHPTEFQGTYALQLDNQSYELKIDRAGQLRGTLSRDDEEVELRHLSSDEHSISFIANMTAFGQPGIFRFKLSQSARQQFSGTAADPMGREVAVTAQREEAEEQVSESRQAGSVAYTGELTFPNIGMGVKAPPEQQNLHIQNATVWTADDQGVLENADIIVRNGVIHRIGEGLSTPRGYQVIDAEGMHVTPGIVDEHSHIAISRGVNEGTEAITSETHIGDVVNPDDVHIYRSLAGGATVAHLLHGSANPVGGRGQAIKLRWGENAEALKFAETPPTIKMALGENVKQSNWGIDNNRYPQTRMGVTALIHDFFRSAKEYEQARRDYDNLSRAERRRTAAPRRDYRLEALLEIMNGERHVHAHSYIASEVLALMEVADDLDFNIHTFTHILEGYKVADEMAAHGANASSFADWWAFKIEAFDAIPHNMCVMMDKGILTSINSDSNDLQRRMNIEAAKSVRYCGMSEEDALKMITLYPAQQLEIDEYVGSITTGKHADLVFWNAHPLSAYAQVQQTWIEGSKYFDREQDLERRQLVQTEHQALIQKVLSEGDDAQRGASNGYKSEQPSWHCDSNHDVWLDVFSASHHQHGGHH</sequence>
<feature type="region of interest" description="Disordered" evidence="1">
    <location>
        <begin position="106"/>
        <end position="130"/>
    </location>
</feature>
<proteinExistence type="predicted"/>
<keyword evidence="5" id="KW-1185">Reference proteome</keyword>
<dbReference type="Proteomes" id="UP000288293">
    <property type="component" value="Unassembled WGS sequence"/>
</dbReference>
<organism evidence="4 5">
    <name type="scientific">Aliidiomarina minuta</name>
    <dbReference type="NCBI Taxonomy" id="880057"/>
    <lineage>
        <taxon>Bacteria</taxon>
        <taxon>Pseudomonadati</taxon>
        <taxon>Pseudomonadota</taxon>
        <taxon>Gammaproteobacteria</taxon>
        <taxon>Alteromonadales</taxon>
        <taxon>Idiomarinaceae</taxon>
        <taxon>Aliidiomarina</taxon>
    </lineage>
</organism>
<dbReference type="InterPro" id="IPR051781">
    <property type="entry name" value="Metallo-dep_Hydrolase"/>
</dbReference>
<reference evidence="4 5" key="1">
    <citation type="journal article" date="2011" name="Front. Microbiol.">
        <title>Genomic signatures of strain selection and enhancement in Bacillus atrophaeus var. globigii, a historical biowarfare simulant.</title>
        <authorList>
            <person name="Gibbons H.S."/>
            <person name="Broomall S.M."/>
            <person name="McNew L.A."/>
            <person name="Daligault H."/>
            <person name="Chapman C."/>
            <person name="Bruce D."/>
            <person name="Karavis M."/>
            <person name="Krepps M."/>
            <person name="McGregor P.A."/>
            <person name="Hong C."/>
            <person name="Park K.H."/>
            <person name="Akmal A."/>
            <person name="Feldman A."/>
            <person name="Lin J.S."/>
            <person name="Chang W.E."/>
            <person name="Higgs B.W."/>
            <person name="Demirev P."/>
            <person name="Lindquist J."/>
            <person name="Liem A."/>
            <person name="Fochler E."/>
            <person name="Read T.D."/>
            <person name="Tapia R."/>
            <person name="Johnson S."/>
            <person name="Bishop-Lilly K.A."/>
            <person name="Detter C."/>
            <person name="Han C."/>
            <person name="Sozhamannan S."/>
            <person name="Rosenzweig C.N."/>
            <person name="Skowronski E.W."/>
        </authorList>
    </citation>
    <scope>NUCLEOTIDE SEQUENCE [LARGE SCALE GENOMIC DNA]</scope>
    <source>
        <strain evidence="4 5">MLST1</strain>
    </source>
</reference>
<feature type="signal peptide" evidence="2">
    <location>
        <begin position="1"/>
        <end position="22"/>
    </location>
</feature>
<dbReference type="EMBL" id="PIPL01000001">
    <property type="protein sequence ID" value="RUO26106.1"/>
    <property type="molecule type" value="Genomic_DNA"/>
</dbReference>
<feature type="compositionally biased region" description="Basic and acidic residues" evidence="1">
    <location>
        <begin position="107"/>
        <end position="127"/>
    </location>
</feature>
<evidence type="ECO:0000313" key="4">
    <source>
        <dbReference type="EMBL" id="RUO26106.1"/>
    </source>
</evidence>
<dbReference type="GO" id="GO:0016810">
    <property type="term" value="F:hydrolase activity, acting on carbon-nitrogen (but not peptide) bonds"/>
    <property type="evidence" value="ECO:0007669"/>
    <property type="project" value="InterPro"/>
</dbReference>
<dbReference type="SUPFAM" id="SSF51338">
    <property type="entry name" value="Composite domain of metallo-dependent hydrolases"/>
    <property type="match status" value="2"/>
</dbReference>
<dbReference type="Gene3D" id="3.20.20.140">
    <property type="entry name" value="Metal-dependent hydrolases"/>
    <property type="match status" value="2"/>
</dbReference>
<feature type="chain" id="PRO_5019365986" evidence="2">
    <location>
        <begin position="23"/>
        <end position="1030"/>
    </location>
</feature>
<dbReference type="AlphaFoldDB" id="A0A432W820"/>
<feature type="domain" description="Amidohydrolase-related" evidence="3">
    <location>
        <begin position="347"/>
        <end position="434"/>
    </location>
</feature>
<dbReference type="InterPro" id="IPR011059">
    <property type="entry name" value="Metal-dep_hydrolase_composite"/>
</dbReference>
<dbReference type="Gene3D" id="2.30.40.10">
    <property type="entry name" value="Urease, subunit C, domain 1"/>
    <property type="match status" value="1"/>
</dbReference>
<name>A0A432W820_9GAMM</name>
<dbReference type="SUPFAM" id="SSF51556">
    <property type="entry name" value="Metallo-dependent hydrolases"/>
    <property type="match status" value="2"/>
</dbReference>
<keyword evidence="2" id="KW-0732">Signal</keyword>
<evidence type="ECO:0000313" key="5">
    <source>
        <dbReference type="Proteomes" id="UP000288293"/>
    </source>
</evidence>
<comment type="caution">
    <text evidence="4">The sequence shown here is derived from an EMBL/GenBank/DDBJ whole genome shotgun (WGS) entry which is preliminary data.</text>
</comment>
<dbReference type="InterPro" id="IPR006680">
    <property type="entry name" value="Amidohydro-rel"/>
</dbReference>
<evidence type="ECO:0000256" key="2">
    <source>
        <dbReference type="SAM" id="SignalP"/>
    </source>
</evidence>
<evidence type="ECO:0000259" key="3">
    <source>
        <dbReference type="Pfam" id="PF01979"/>
    </source>
</evidence>
<keyword evidence="4" id="KW-0378">Hydrolase</keyword>
<feature type="domain" description="Amidohydrolase-related" evidence="3">
    <location>
        <begin position="870"/>
        <end position="951"/>
    </location>
</feature>
<dbReference type="Pfam" id="PF01979">
    <property type="entry name" value="Amidohydro_1"/>
    <property type="match status" value="2"/>
</dbReference>
<dbReference type="PANTHER" id="PTHR43135">
    <property type="entry name" value="ALPHA-D-RIBOSE 1-METHYLPHOSPHONATE 5-TRIPHOSPHATE DIPHOSPHATASE"/>
    <property type="match status" value="1"/>
</dbReference>
<protein>
    <submittedName>
        <fullName evidence="4">Amidohydrolase</fullName>
    </submittedName>
</protein>
<dbReference type="InterPro" id="IPR032466">
    <property type="entry name" value="Metal_Hydrolase"/>
</dbReference>
<accession>A0A432W820</accession>
<gene>
    <name evidence="4" type="ORF">CWE09_05105</name>
</gene>
<dbReference type="PANTHER" id="PTHR43135:SF3">
    <property type="entry name" value="ALPHA-D-RIBOSE 1-METHYLPHOSPHONATE 5-TRIPHOSPHATE DIPHOSPHATASE"/>
    <property type="match status" value="1"/>
</dbReference>
<dbReference type="RefSeq" id="WP_126802922.1">
    <property type="nucleotide sequence ID" value="NZ_PIPL01000001.1"/>
</dbReference>
<evidence type="ECO:0000256" key="1">
    <source>
        <dbReference type="SAM" id="MobiDB-lite"/>
    </source>
</evidence>